<dbReference type="Proteomes" id="UP000002499">
    <property type="component" value="Unassembled WGS sequence"/>
</dbReference>
<dbReference type="InterPro" id="IPR051450">
    <property type="entry name" value="Gfo/Idh/MocA_Oxidoreductases"/>
</dbReference>
<dbReference type="InterPro" id="IPR055170">
    <property type="entry name" value="GFO_IDH_MocA-like_dom"/>
</dbReference>
<accession>E9E5Q3</accession>
<organism evidence="4">
    <name type="scientific">Metarhizium acridum (strain CQMa 102)</name>
    <dbReference type="NCBI Taxonomy" id="655827"/>
    <lineage>
        <taxon>Eukaryota</taxon>
        <taxon>Fungi</taxon>
        <taxon>Dikarya</taxon>
        <taxon>Ascomycota</taxon>
        <taxon>Pezizomycotina</taxon>
        <taxon>Sordariomycetes</taxon>
        <taxon>Hypocreomycetidae</taxon>
        <taxon>Hypocreales</taxon>
        <taxon>Clavicipitaceae</taxon>
        <taxon>Metarhizium</taxon>
    </lineage>
</organism>
<dbReference type="STRING" id="655827.E9E5Q3"/>
<dbReference type="PANTHER" id="PTHR43377">
    <property type="entry name" value="BILIVERDIN REDUCTASE A"/>
    <property type="match status" value="1"/>
</dbReference>
<proteinExistence type="inferred from homology"/>
<reference evidence="3 4" key="1">
    <citation type="journal article" date="2011" name="PLoS Genet.">
        <title>Genome sequencing and comparative transcriptomics of the model entomopathogenic fungi Metarhizium anisopliae and M. acridum.</title>
        <authorList>
            <person name="Gao Q."/>
            <person name="Jin K."/>
            <person name="Ying S.H."/>
            <person name="Zhang Y."/>
            <person name="Xiao G."/>
            <person name="Shang Y."/>
            <person name="Duan Z."/>
            <person name="Hu X."/>
            <person name="Xie X.Q."/>
            <person name="Zhou G."/>
            <person name="Peng G."/>
            <person name="Luo Z."/>
            <person name="Huang W."/>
            <person name="Wang B."/>
            <person name="Fang W."/>
            <person name="Wang S."/>
            <person name="Zhong Y."/>
            <person name="Ma L.J."/>
            <person name="St Leger R.J."/>
            <person name="Zhao G.P."/>
            <person name="Pei Y."/>
            <person name="Feng M.G."/>
            <person name="Xia Y."/>
            <person name="Wang C."/>
        </authorList>
    </citation>
    <scope>NUCLEOTIDE SEQUENCE [LARGE SCALE GENOMIC DNA]</scope>
    <source>
        <strain evidence="3 4">CQMa 102</strain>
    </source>
</reference>
<dbReference type="PANTHER" id="PTHR43377:SF1">
    <property type="entry name" value="BILIVERDIN REDUCTASE A"/>
    <property type="match status" value="1"/>
</dbReference>
<gene>
    <name evidence="3" type="ORF">MAC_05201</name>
</gene>
<dbReference type="AlphaFoldDB" id="E9E5Q3"/>
<evidence type="ECO:0000313" key="4">
    <source>
        <dbReference type="Proteomes" id="UP000002499"/>
    </source>
</evidence>
<dbReference type="KEGG" id="maw:19249512"/>
<dbReference type="InParanoid" id="E9E5Q3"/>
<sequence>MIEKPVSADVRSGQDLVNCLSLAKSKVLVGHHHRFNPYMMKSKQVISTGKLGGILAVNGIWALHTPPHYFQAPAEWRQTEAGGAILINMIHEIDILPFLLGRIVRVHAERILPQRGYAADEGAAMTSKFKSGVVGTFLLSDYAPSPYNFEPGSGENPLIPQAGQDFYRIFGTQGCPSVPDMSLWSYRDKSKSWHSEITKQEIHVDIALLFELHLQHVINAVGGLEDMTSTAQSGLAALWT</sequence>
<evidence type="ECO:0000313" key="3">
    <source>
        <dbReference type="EMBL" id="EFY88766.1"/>
    </source>
</evidence>
<protein>
    <submittedName>
        <fullName evidence="3">Quinate utilization oxidoreductase QutH</fullName>
    </submittedName>
</protein>
<dbReference type="OrthoDB" id="446809at2759"/>
<dbReference type="EMBL" id="GL698507">
    <property type="protein sequence ID" value="EFY88766.1"/>
    <property type="molecule type" value="Genomic_DNA"/>
</dbReference>
<comment type="similarity">
    <text evidence="1">Belongs to the Gfo/Idh/MocA family.</text>
</comment>
<evidence type="ECO:0000256" key="1">
    <source>
        <dbReference type="ARBA" id="ARBA00010928"/>
    </source>
</evidence>
<dbReference type="SUPFAM" id="SSF55347">
    <property type="entry name" value="Glyceraldehyde-3-phosphate dehydrogenase-like, C-terminal domain"/>
    <property type="match status" value="1"/>
</dbReference>
<dbReference type="Gene3D" id="3.30.360.10">
    <property type="entry name" value="Dihydrodipicolinate Reductase, domain 2"/>
    <property type="match status" value="1"/>
</dbReference>
<dbReference type="Pfam" id="PF22725">
    <property type="entry name" value="GFO_IDH_MocA_C3"/>
    <property type="match status" value="1"/>
</dbReference>
<dbReference type="GeneID" id="19249512"/>
<keyword evidence="4" id="KW-1185">Reference proteome</keyword>
<dbReference type="HOGENOM" id="CLU_023194_1_1_1"/>
<name>E9E5Q3_METAQ</name>
<dbReference type="eggNOG" id="ENOG502RYAS">
    <property type="taxonomic scope" value="Eukaryota"/>
</dbReference>
<feature type="domain" description="GFO/IDH/MocA-like oxidoreductase" evidence="2">
    <location>
        <begin position="41"/>
        <end position="174"/>
    </location>
</feature>
<evidence type="ECO:0000259" key="2">
    <source>
        <dbReference type="Pfam" id="PF22725"/>
    </source>
</evidence>